<dbReference type="Proteomes" id="UP000053841">
    <property type="component" value="Unassembled WGS sequence"/>
</dbReference>
<dbReference type="GeneID" id="19142724"/>
<name>W6XY77_COCC2</name>
<gene>
    <name evidence="2" type="ORF">COCCADRAFT_103237</name>
</gene>
<accession>W6XY77</accession>
<dbReference type="EMBL" id="KI964691">
    <property type="protein sequence ID" value="EUC30678.1"/>
    <property type="molecule type" value="Genomic_DNA"/>
</dbReference>
<proteinExistence type="predicted"/>
<dbReference type="HOGENOM" id="CLU_3129652_0_0_1"/>
<dbReference type="KEGG" id="bze:COCCADRAFT_103237"/>
<keyword evidence="1" id="KW-0732">Signal</keyword>
<sequence length="50" mass="5196">TAKHRTHGADPLLSLTLRGLVPALTSVEPCCLATASYISSLSCLGEKQKG</sequence>
<protein>
    <submittedName>
        <fullName evidence="2">Uncharacterized protein</fullName>
    </submittedName>
</protein>
<evidence type="ECO:0000256" key="1">
    <source>
        <dbReference type="SAM" id="SignalP"/>
    </source>
</evidence>
<feature type="chain" id="PRO_5012226749" evidence="1">
    <location>
        <begin position="16"/>
        <end position="50"/>
    </location>
</feature>
<dbReference type="AlphaFoldDB" id="W6XY77"/>
<evidence type="ECO:0000313" key="2">
    <source>
        <dbReference type="EMBL" id="EUC30678.1"/>
    </source>
</evidence>
<feature type="non-terminal residue" evidence="2">
    <location>
        <position position="1"/>
    </location>
</feature>
<evidence type="ECO:0000313" key="3">
    <source>
        <dbReference type="Proteomes" id="UP000053841"/>
    </source>
</evidence>
<reference evidence="2 3" key="1">
    <citation type="journal article" date="2013" name="PLoS Genet.">
        <title>Comparative genome structure, secondary metabolite, and effector coding capacity across Cochliobolus pathogens.</title>
        <authorList>
            <person name="Condon B.J."/>
            <person name="Leng Y."/>
            <person name="Wu D."/>
            <person name="Bushley K.E."/>
            <person name="Ohm R.A."/>
            <person name="Otillar R."/>
            <person name="Martin J."/>
            <person name="Schackwitz W."/>
            <person name="Grimwood J."/>
            <person name="MohdZainudin N."/>
            <person name="Xue C."/>
            <person name="Wang R."/>
            <person name="Manning V.A."/>
            <person name="Dhillon B."/>
            <person name="Tu Z.J."/>
            <person name="Steffenson B.J."/>
            <person name="Salamov A."/>
            <person name="Sun H."/>
            <person name="Lowry S."/>
            <person name="LaButti K."/>
            <person name="Han J."/>
            <person name="Copeland A."/>
            <person name="Lindquist E."/>
            <person name="Barry K."/>
            <person name="Schmutz J."/>
            <person name="Baker S.E."/>
            <person name="Ciuffetti L.M."/>
            <person name="Grigoriev I.V."/>
            <person name="Zhong S."/>
            <person name="Turgeon B.G."/>
        </authorList>
    </citation>
    <scope>NUCLEOTIDE SEQUENCE [LARGE SCALE GENOMIC DNA]</scope>
    <source>
        <strain evidence="2 3">26-R-13</strain>
    </source>
</reference>
<feature type="signal peptide" evidence="1">
    <location>
        <begin position="1"/>
        <end position="15"/>
    </location>
</feature>
<keyword evidence="3" id="KW-1185">Reference proteome</keyword>
<organism evidence="2 3">
    <name type="scientific">Cochliobolus carbonum (strain 26-R-13)</name>
    <name type="common">Maize leaf spot fungus</name>
    <name type="synonym">Bipolaris zeicola</name>
    <dbReference type="NCBI Taxonomy" id="930089"/>
    <lineage>
        <taxon>Eukaryota</taxon>
        <taxon>Fungi</taxon>
        <taxon>Dikarya</taxon>
        <taxon>Ascomycota</taxon>
        <taxon>Pezizomycotina</taxon>
        <taxon>Dothideomycetes</taxon>
        <taxon>Pleosporomycetidae</taxon>
        <taxon>Pleosporales</taxon>
        <taxon>Pleosporineae</taxon>
        <taxon>Pleosporaceae</taxon>
        <taxon>Bipolaris</taxon>
    </lineage>
</organism>
<dbReference type="RefSeq" id="XP_007715012.1">
    <property type="nucleotide sequence ID" value="XM_007716822.1"/>
</dbReference>